<feature type="non-terminal residue" evidence="1">
    <location>
        <position position="1"/>
    </location>
</feature>
<keyword evidence="2" id="KW-1185">Reference proteome</keyword>
<comment type="caution">
    <text evidence="1">The sequence shown here is derived from an EMBL/GenBank/DDBJ whole genome shotgun (WGS) entry which is preliminary data.</text>
</comment>
<dbReference type="EMBL" id="BGZO01000131">
    <property type="protein sequence ID" value="GBR77186.1"/>
    <property type="molecule type" value="Genomic_DNA"/>
</dbReference>
<protein>
    <submittedName>
        <fullName evidence="1">Uncharacterized protein</fullName>
    </submittedName>
</protein>
<accession>A0A388TK10</accession>
<evidence type="ECO:0000313" key="1">
    <source>
        <dbReference type="EMBL" id="GBR77186.1"/>
    </source>
</evidence>
<gene>
    <name evidence="1" type="ORF">NO2_1611</name>
</gene>
<reference evidence="1 2" key="1">
    <citation type="journal article" date="2019" name="ISME J.">
        <title>Genome analyses of uncultured TG2/ZB3 bacteria in 'Margulisbacteria' specifically attached to ectosymbiotic spirochetes of protists in the termite gut.</title>
        <authorList>
            <person name="Utami Y.D."/>
            <person name="Kuwahara H."/>
            <person name="Igai K."/>
            <person name="Murakami T."/>
            <person name="Sugaya K."/>
            <person name="Morikawa T."/>
            <person name="Nagura Y."/>
            <person name="Yuki M."/>
            <person name="Deevong P."/>
            <person name="Inoue T."/>
            <person name="Kihara K."/>
            <person name="Lo N."/>
            <person name="Yamada A."/>
            <person name="Ohkuma M."/>
            <person name="Hongoh Y."/>
        </authorList>
    </citation>
    <scope>NUCLEOTIDE SEQUENCE [LARGE SCALE GENOMIC DNA]</scope>
    <source>
        <strain evidence="1">NkOx7-02</strain>
    </source>
</reference>
<proteinExistence type="predicted"/>
<dbReference type="Proteomes" id="UP000275925">
    <property type="component" value="Unassembled WGS sequence"/>
</dbReference>
<evidence type="ECO:0000313" key="2">
    <source>
        <dbReference type="Proteomes" id="UP000275925"/>
    </source>
</evidence>
<sequence length="19" mass="2063">RPGLAKCAGTMAWEWSVAE</sequence>
<dbReference type="AlphaFoldDB" id="A0A388TK10"/>
<organism evidence="1 2">
    <name type="scientific">Candidatus Termititenax persephonae</name>
    <dbReference type="NCBI Taxonomy" id="2218525"/>
    <lineage>
        <taxon>Bacteria</taxon>
        <taxon>Bacillati</taxon>
        <taxon>Candidatus Margulisiibacteriota</taxon>
        <taxon>Candidatus Termititenacia</taxon>
        <taxon>Candidatus Termititenacales</taxon>
        <taxon>Candidatus Termititenacaceae</taxon>
        <taxon>Candidatus Termititenax</taxon>
    </lineage>
</organism>
<name>A0A388TK10_9BACT</name>